<protein>
    <submittedName>
        <fullName evidence="1">Uncharacterized protein</fullName>
    </submittedName>
</protein>
<dbReference type="Proteomes" id="UP000076858">
    <property type="component" value="Unassembled WGS sequence"/>
</dbReference>
<evidence type="ECO:0000313" key="2">
    <source>
        <dbReference type="Proteomes" id="UP000076858"/>
    </source>
</evidence>
<sequence length="75" mass="9103">MPCSIGLKSRRRKKSVFFWKNRPVTTSMQTKHRENRHIFAREARDYTSIIYKWKKVAFKQQEGIVRVYVRIMLNG</sequence>
<gene>
    <name evidence="1" type="ORF">APZ42_019468</name>
</gene>
<accession>A0A0P5TPT7</accession>
<dbReference type="AlphaFoldDB" id="A0A0P5TPT7"/>
<name>A0A0P5TPT7_9CRUS</name>
<proteinExistence type="predicted"/>
<keyword evidence="2" id="KW-1185">Reference proteome</keyword>
<comment type="caution">
    <text evidence="1">The sequence shown here is derived from an EMBL/GenBank/DDBJ whole genome shotgun (WGS) entry which is preliminary data.</text>
</comment>
<organism evidence="1 2">
    <name type="scientific">Daphnia magna</name>
    <dbReference type="NCBI Taxonomy" id="35525"/>
    <lineage>
        <taxon>Eukaryota</taxon>
        <taxon>Metazoa</taxon>
        <taxon>Ecdysozoa</taxon>
        <taxon>Arthropoda</taxon>
        <taxon>Crustacea</taxon>
        <taxon>Branchiopoda</taxon>
        <taxon>Diplostraca</taxon>
        <taxon>Cladocera</taxon>
        <taxon>Anomopoda</taxon>
        <taxon>Daphniidae</taxon>
        <taxon>Daphnia</taxon>
    </lineage>
</organism>
<dbReference type="EMBL" id="LRGB01000930">
    <property type="protein sequence ID" value="KZS14938.1"/>
    <property type="molecule type" value="Genomic_DNA"/>
</dbReference>
<reference evidence="1 2" key="1">
    <citation type="submission" date="2016-03" db="EMBL/GenBank/DDBJ databases">
        <title>EvidentialGene: Evidence-directed Construction of Genes on Genomes.</title>
        <authorList>
            <person name="Gilbert D.G."/>
            <person name="Choi J.-H."/>
            <person name="Mockaitis K."/>
            <person name="Colbourne J."/>
            <person name="Pfrender M."/>
        </authorList>
    </citation>
    <scope>NUCLEOTIDE SEQUENCE [LARGE SCALE GENOMIC DNA]</scope>
    <source>
        <strain evidence="1 2">Xinb3</strain>
        <tissue evidence="1">Complete organism</tissue>
    </source>
</reference>
<evidence type="ECO:0000313" key="1">
    <source>
        <dbReference type="EMBL" id="KZS14938.1"/>
    </source>
</evidence>